<accession>A0ACC0IWT9</accession>
<reference evidence="1 2" key="1">
    <citation type="journal article" date="2022" name="Plant J.">
        <title>Chromosome-level genome of Camellia lanceoleosa provides a valuable resource for understanding genome evolution and self-incompatibility.</title>
        <authorList>
            <person name="Gong W."/>
            <person name="Xiao S."/>
            <person name="Wang L."/>
            <person name="Liao Z."/>
            <person name="Chang Y."/>
            <person name="Mo W."/>
            <person name="Hu G."/>
            <person name="Li W."/>
            <person name="Zhao G."/>
            <person name="Zhu H."/>
            <person name="Hu X."/>
            <person name="Ji K."/>
            <person name="Xiang X."/>
            <person name="Song Q."/>
            <person name="Yuan D."/>
            <person name="Jin S."/>
            <person name="Zhang L."/>
        </authorList>
    </citation>
    <scope>NUCLEOTIDE SEQUENCE [LARGE SCALE GENOMIC DNA]</scope>
    <source>
        <strain evidence="1">SQ_2022a</strain>
    </source>
</reference>
<dbReference type="Proteomes" id="UP001060215">
    <property type="component" value="Chromosome 1"/>
</dbReference>
<evidence type="ECO:0000313" key="1">
    <source>
        <dbReference type="EMBL" id="KAI8030359.1"/>
    </source>
</evidence>
<protein>
    <submittedName>
        <fullName evidence="1">Calumenin</fullName>
    </submittedName>
</protein>
<evidence type="ECO:0000313" key="2">
    <source>
        <dbReference type="Proteomes" id="UP001060215"/>
    </source>
</evidence>
<sequence>MSKAVVLATTTAFILLIICFQKIKTNHKDYGPRGLSRRLGFKILPPLFDPLIVKTEKLIEEKGLDHRETSSLANHELSTKDMDKYSSDKGRLNITLRLIYLFPFLDNAPKDGFVECNELKAWIMQQATDRMNYRTQKDLALHDKDGDEAISFQEYIPQFSIQDLGKIIFLMFLFHITSFGCLKNGGKKKENWNLQLVWRRGGEGIGDGKPERVMTIGVSSTARNEMGHGEAGWWKEQFKNADIDLNGILNFYEFRDFLHPEDSNNEQIHKWLLREKLKPIDYDHDEKLSFLEFKNGIYDIYKNYVEFENGGANVPYPEAVFVELDVNEDKLLRVEELKPLFHYLSPGELSYAKYYAIYLIQEADDNEDGKLTLDEMIWHENIFYNSVYEDGIFDDDDDLHEEL</sequence>
<comment type="caution">
    <text evidence="1">The sequence shown here is derived from an EMBL/GenBank/DDBJ whole genome shotgun (WGS) entry which is preliminary data.</text>
</comment>
<keyword evidence="2" id="KW-1185">Reference proteome</keyword>
<name>A0ACC0IWT9_9ERIC</name>
<dbReference type="EMBL" id="CM045758">
    <property type="protein sequence ID" value="KAI8030359.1"/>
    <property type="molecule type" value="Genomic_DNA"/>
</dbReference>
<proteinExistence type="predicted"/>
<organism evidence="1 2">
    <name type="scientific">Camellia lanceoleosa</name>
    <dbReference type="NCBI Taxonomy" id="1840588"/>
    <lineage>
        <taxon>Eukaryota</taxon>
        <taxon>Viridiplantae</taxon>
        <taxon>Streptophyta</taxon>
        <taxon>Embryophyta</taxon>
        <taxon>Tracheophyta</taxon>
        <taxon>Spermatophyta</taxon>
        <taxon>Magnoliopsida</taxon>
        <taxon>eudicotyledons</taxon>
        <taxon>Gunneridae</taxon>
        <taxon>Pentapetalae</taxon>
        <taxon>asterids</taxon>
        <taxon>Ericales</taxon>
        <taxon>Theaceae</taxon>
        <taxon>Camellia</taxon>
    </lineage>
</organism>
<gene>
    <name evidence="1" type="ORF">LOK49_LG01G01751</name>
</gene>